<proteinExistence type="predicted"/>
<evidence type="ECO:0000256" key="2">
    <source>
        <dbReference type="SAM" id="Phobius"/>
    </source>
</evidence>
<dbReference type="OrthoDB" id="3529580at2759"/>
<feature type="region of interest" description="Disordered" evidence="1">
    <location>
        <begin position="47"/>
        <end position="72"/>
    </location>
</feature>
<feature type="transmembrane region" description="Helical" evidence="2">
    <location>
        <begin position="16"/>
        <end position="33"/>
    </location>
</feature>
<evidence type="ECO:0000256" key="1">
    <source>
        <dbReference type="SAM" id="MobiDB-lite"/>
    </source>
</evidence>
<comment type="caution">
    <text evidence="3">The sequence shown here is derived from an EMBL/GenBank/DDBJ whole genome shotgun (WGS) entry which is preliminary data.</text>
</comment>
<evidence type="ECO:0000313" key="4">
    <source>
        <dbReference type="Proteomes" id="UP000297452"/>
    </source>
</evidence>
<name>A0A4Z1HKD6_9HELO</name>
<sequence>MFKIASLLSPDYPLKSYLFGLSILALLVIWAVYDLSRLCRPLATSSKAPANKQNNVKGKRPAGEYGPTERPKKMQCPSIFQRFKNAISWDGGHSRRSWKEYPAEPTLNESTMRALLEVEGDVLRVVFPEDNVSARSKQPKSQAATTKLRTRISPTTKSDIAYEHKVFGPSIAQEKADASAVCSHKFFTANSCDPLTYVNSHETEDEIPKPVGDKLVS</sequence>
<keyword evidence="4" id="KW-1185">Reference proteome</keyword>
<evidence type="ECO:0000313" key="3">
    <source>
        <dbReference type="EMBL" id="TGO47722.1"/>
    </source>
</evidence>
<dbReference type="EMBL" id="PQXJ01000509">
    <property type="protein sequence ID" value="TGO47722.1"/>
    <property type="molecule type" value="Genomic_DNA"/>
</dbReference>
<accession>A0A4Z1HKD6</accession>
<keyword evidence="2" id="KW-0472">Membrane</keyword>
<organism evidence="3 4">
    <name type="scientific">Botryotinia narcissicola</name>
    <dbReference type="NCBI Taxonomy" id="278944"/>
    <lineage>
        <taxon>Eukaryota</taxon>
        <taxon>Fungi</taxon>
        <taxon>Dikarya</taxon>
        <taxon>Ascomycota</taxon>
        <taxon>Pezizomycotina</taxon>
        <taxon>Leotiomycetes</taxon>
        <taxon>Helotiales</taxon>
        <taxon>Sclerotiniaceae</taxon>
        <taxon>Botryotinia</taxon>
    </lineage>
</organism>
<feature type="compositionally biased region" description="Polar residues" evidence="1">
    <location>
        <begin position="47"/>
        <end position="56"/>
    </location>
</feature>
<dbReference type="AlphaFoldDB" id="A0A4Z1HKD6"/>
<reference evidence="3 4" key="1">
    <citation type="submission" date="2017-12" db="EMBL/GenBank/DDBJ databases">
        <title>Comparative genomics of Botrytis spp.</title>
        <authorList>
            <person name="Valero-Jimenez C.A."/>
            <person name="Tapia P."/>
            <person name="Veloso J."/>
            <person name="Silva-Moreno E."/>
            <person name="Staats M."/>
            <person name="Valdes J.H."/>
            <person name="Van Kan J.A.L."/>
        </authorList>
    </citation>
    <scope>NUCLEOTIDE SEQUENCE [LARGE SCALE GENOMIC DNA]</scope>
    <source>
        <strain evidence="3 4">MUCL2120</strain>
    </source>
</reference>
<dbReference type="Proteomes" id="UP000297452">
    <property type="component" value="Unassembled WGS sequence"/>
</dbReference>
<keyword evidence="2" id="KW-1133">Transmembrane helix</keyword>
<gene>
    <name evidence="3" type="ORF">BOTNAR_0509g00020</name>
</gene>
<protein>
    <submittedName>
        <fullName evidence="3">Uncharacterized protein</fullName>
    </submittedName>
</protein>
<keyword evidence="2" id="KW-0812">Transmembrane</keyword>